<evidence type="ECO:0000259" key="5">
    <source>
        <dbReference type="Pfam" id="PF25917"/>
    </source>
</evidence>
<dbReference type="InterPro" id="IPR050739">
    <property type="entry name" value="MFP"/>
</dbReference>
<protein>
    <submittedName>
        <fullName evidence="7">Membrane fusion protein (Multidrug efflux system)</fullName>
    </submittedName>
</protein>
<keyword evidence="4" id="KW-0812">Transmembrane</keyword>
<evidence type="ECO:0000256" key="1">
    <source>
        <dbReference type="ARBA" id="ARBA00004196"/>
    </source>
</evidence>
<dbReference type="GO" id="GO:0030313">
    <property type="term" value="C:cell envelope"/>
    <property type="evidence" value="ECO:0007669"/>
    <property type="project" value="UniProtKB-SubCell"/>
</dbReference>
<organism evidence="7 8">
    <name type="scientific">Kaistia hirudinis</name>
    <dbReference type="NCBI Taxonomy" id="1293440"/>
    <lineage>
        <taxon>Bacteria</taxon>
        <taxon>Pseudomonadati</taxon>
        <taxon>Pseudomonadota</taxon>
        <taxon>Alphaproteobacteria</taxon>
        <taxon>Hyphomicrobiales</taxon>
        <taxon>Kaistiaceae</taxon>
        <taxon>Kaistia</taxon>
    </lineage>
</organism>
<dbReference type="Gene3D" id="2.40.50.100">
    <property type="match status" value="1"/>
</dbReference>
<gene>
    <name evidence="7" type="ORF">GGR25_002602</name>
</gene>
<dbReference type="EMBL" id="JACIDS010000003">
    <property type="protein sequence ID" value="MBB3931552.1"/>
    <property type="molecule type" value="Genomic_DNA"/>
</dbReference>
<evidence type="ECO:0000259" key="6">
    <source>
        <dbReference type="Pfam" id="PF25963"/>
    </source>
</evidence>
<keyword evidence="4" id="KW-0472">Membrane</keyword>
<name>A0A840APJ6_9HYPH</name>
<dbReference type="AlphaFoldDB" id="A0A840APJ6"/>
<sequence length="417" mass="43883">MSAQTDQNASEAKAAGTAQANPASPVKDAAKAPQLTVVGEAPPAKRKRGLRVGLMLALPLVLAIGGGYLWLTGGRFAATDNAYLEQNRVTITADQSGRLVEVAVAENDRVKKGDLLFRIDPEPYKIALDQANAAVAVARLEVEQLRSAYQQALAAQQSATDTLDYQQKVFARQQDLLKRGVSSNADFDTAQNALRNAEQSLAQAKEKVAGALTAIGGDPNIETDKHPAVMQALAAAASAALALKQTAVFAPADGIVSQTDRLRVGQYVTNPAMAPTALMSLVETATTYVEANFKETDLTHMRVGQDATVTLDAYPDHTFRATVDSIDAGTGSAFSLLPAQNATGNWVKVVQRVPVRLKLVDAVDKDVLQAGLSASVEVDTGYKRSLPGFGTAQAADSLSIRTAEDEKTGAAANIATQ</sequence>
<feature type="region of interest" description="Disordered" evidence="3">
    <location>
        <begin position="1"/>
        <end position="29"/>
    </location>
</feature>
<dbReference type="Proteomes" id="UP000553963">
    <property type="component" value="Unassembled WGS sequence"/>
</dbReference>
<dbReference type="PANTHER" id="PTHR30386">
    <property type="entry name" value="MEMBRANE FUSION SUBUNIT OF EMRAB-TOLC MULTIDRUG EFFLUX PUMP"/>
    <property type="match status" value="1"/>
</dbReference>
<feature type="transmembrane region" description="Helical" evidence="4">
    <location>
        <begin position="52"/>
        <end position="71"/>
    </location>
</feature>
<evidence type="ECO:0000313" key="8">
    <source>
        <dbReference type="Proteomes" id="UP000553963"/>
    </source>
</evidence>
<evidence type="ECO:0000256" key="3">
    <source>
        <dbReference type="SAM" id="MobiDB-lite"/>
    </source>
</evidence>
<dbReference type="Gene3D" id="2.40.30.170">
    <property type="match status" value="1"/>
</dbReference>
<keyword evidence="2" id="KW-0175">Coiled coil</keyword>
<reference evidence="7 8" key="1">
    <citation type="submission" date="2020-08" db="EMBL/GenBank/DDBJ databases">
        <title>Genomic Encyclopedia of Type Strains, Phase IV (KMG-IV): sequencing the most valuable type-strain genomes for metagenomic binning, comparative biology and taxonomic classification.</title>
        <authorList>
            <person name="Goeker M."/>
        </authorList>
    </citation>
    <scope>NUCLEOTIDE SEQUENCE [LARGE SCALE GENOMIC DNA]</scope>
    <source>
        <strain evidence="7 8">DSM 25966</strain>
    </source>
</reference>
<dbReference type="SUPFAM" id="SSF111369">
    <property type="entry name" value="HlyD-like secretion proteins"/>
    <property type="match status" value="2"/>
</dbReference>
<feature type="domain" description="p-hydroxybenzoic acid efflux pump subunit AaeA-like beta-barrel" evidence="6">
    <location>
        <begin position="287"/>
        <end position="378"/>
    </location>
</feature>
<proteinExistence type="predicted"/>
<dbReference type="PANTHER" id="PTHR30386:SF19">
    <property type="entry name" value="MULTIDRUG EXPORT PROTEIN EMRA-RELATED"/>
    <property type="match status" value="1"/>
</dbReference>
<accession>A0A840APJ6</accession>
<comment type="subcellular location">
    <subcellularLocation>
        <location evidence="1">Cell envelope</location>
    </subcellularLocation>
</comment>
<dbReference type="Pfam" id="PF25963">
    <property type="entry name" value="Beta-barrel_AAEA"/>
    <property type="match status" value="1"/>
</dbReference>
<dbReference type="InterPro" id="IPR058625">
    <property type="entry name" value="MdtA-like_BSH"/>
</dbReference>
<feature type="coiled-coil region" evidence="2">
    <location>
        <begin position="187"/>
        <end position="214"/>
    </location>
</feature>
<keyword evidence="4" id="KW-1133">Transmembrane helix</keyword>
<feature type="domain" description="Multidrug resistance protein MdtA-like barrel-sandwich hybrid" evidence="5">
    <location>
        <begin position="87"/>
        <end position="278"/>
    </location>
</feature>
<evidence type="ECO:0000313" key="7">
    <source>
        <dbReference type="EMBL" id="MBB3931552.1"/>
    </source>
</evidence>
<comment type="caution">
    <text evidence="7">The sequence shown here is derived from an EMBL/GenBank/DDBJ whole genome shotgun (WGS) entry which is preliminary data.</text>
</comment>
<dbReference type="Pfam" id="PF25917">
    <property type="entry name" value="BSH_RND"/>
    <property type="match status" value="1"/>
</dbReference>
<dbReference type="PRINTS" id="PR01490">
    <property type="entry name" value="RTXTOXIND"/>
</dbReference>
<dbReference type="Gene3D" id="1.10.287.470">
    <property type="entry name" value="Helix hairpin bin"/>
    <property type="match status" value="1"/>
</dbReference>
<dbReference type="GO" id="GO:0055085">
    <property type="term" value="P:transmembrane transport"/>
    <property type="evidence" value="ECO:0007669"/>
    <property type="project" value="InterPro"/>
</dbReference>
<evidence type="ECO:0000256" key="2">
    <source>
        <dbReference type="SAM" id="Coils"/>
    </source>
</evidence>
<keyword evidence="8" id="KW-1185">Reference proteome</keyword>
<dbReference type="RefSeq" id="WP_183399177.1">
    <property type="nucleotide sequence ID" value="NZ_JACIDS010000003.1"/>
</dbReference>
<feature type="compositionally biased region" description="Polar residues" evidence="3">
    <location>
        <begin position="1"/>
        <end position="10"/>
    </location>
</feature>
<dbReference type="InterPro" id="IPR058634">
    <property type="entry name" value="AaeA-lik-b-barrel"/>
</dbReference>
<evidence type="ECO:0000256" key="4">
    <source>
        <dbReference type="SAM" id="Phobius"/>
    </source>
</evidence>